<dbReference type="Proteomes" id="UP000077519">
    <property type="component" value="Unassembled WGS sequence"/>
</dbReference>
<dbReference type="EMBL" id="LVHI01000001">
    <property type="protein sequence ID" value="OAK57373.1"/>
    <property type="molecule type" value="Genomic_DNA"/>
</dbReference>
<sequence>MGLFDRFTRRGGRGRGAGDGSTASYLAEWATARTGVEAYVEPKTTVTPVTVVLVANDGEWTRRAVDERHIRKLGPDLKIPVYDVRKTGYPQRMRDHDARQKILRRRAQGS</sequence>
<dbReference type="AlphaFoldDB" id="A0A177YPD5"/>
<gene>
    <name evidence="2" type="ORF">A3K89_00735</name>
</gene>
<keyword evidence="3" id="KW-1185">Reference proteome</keyword>
<reference evidence="2 3" key="1">
    <citation type="submission" date="2016-03" db="EMBL/GenBank/DDBJ databases">
        <title>Genome sequence of Rhodococcus kyotonensis KB10.</title>
        <authorList>
            <person name="Jeong H."/>
            <person name="Hong C.E."/>
            <person name="Jo S.H."/>
            <person name="Park J.M."/>
        </authorList>
    </citation>
    <scope>NUCLEOTIDE SEQUENCE [LARGE SCALE GENOMIC DNA]</scope>
    <source>
        <strain evidence="2 3">KB10</strain>
    </source>
</reference>
<protein>
    <submittedName>
        <fullName evidence="2">Oxidoreductase</fullName>
    </submittedName>
</protein>
<name>A0A177YPD5_9NOCA</name>
<comment type="caution">
    <text evidence="2">The sequence shown here is derived from an EMBL/GenBank/DDBJ whole genome shotgun (WGS) entry which is preliminary data.</text>
</comment>
<feature type="region of interest" description="Disordered" evidence="1">
    <location>
        <begin position="1"/>
        <end position="21"/>
    </location>
</feature>
<evidence type="ECO:0000313" key="2">
    <source>
        <dbReference type="EMBL" id="OAK57373.1"/>
    </source>
</evidence>
<proteinExistence type="predicted"/>
<evidence type="ECO:0000313" key="3">
    <source>
        <dbReference type="Proteomes" id="UP000077519"/>
    </source>
</evidence>
<evidence type="ECO:0000256" key="1">
    <source>
        <dbReference type="SAM" id="MobiDB-lite"/>
    </source>
</evidence>
<organism evidence="2 3">
    <name type="scientific">Rhodococcoides kyotonense</name>
    <dbReference type="NCBI Taxonomy" id="398843"/>
    <lineage>
        <taxon>Bacteria</taxon>
        <taxon>Bacillati</taxon>
        <taxon>Actinomycetota</taxon>
        <taxon>Actinomycetes</taxon>
        <taxon>Mycobacteriales</taxon>
        <taxon>Nocardiaceae</taxon>
        <taxon>Rhodococcoides</taxon>
    </lineage>
</organism>
<accession>A0A177YPD5</accession>
<dbReference type="RefSeq" id="WP_068420592.1">
    <property type="nucleotide sequence ID" value="NZ_LVHI01000001.1"/>
</dbReference>